<proteinExistence type="predicted"/>
<name>A0ABZ1E566_9RHOB</name>
<organism evidence="4 5">
    <name type="scientific">Thioclava litoralis</name>
    <dbReference type="NCBI Taxonomy" id="3076557"/>
    <lineage>
        <taxon>Bacteria</taxon>
        <taxon>Pseudomonadati</taxon>
        <taxon>Pseudomonadota</taxon>
        <taxon>Alphaproteobacteria</taxon>
        <taxon>Rhodobacterales</taxon>
        <taxon>Paracoccaceae</taxon>
        <taxon>Thioclava</taxon>
    </lineage>
</organism>
<dbReference type="Proteomes" id="UP001623290">
    <property type="component" value="Plasmid unnamed2"/>
</dbReference>
<accession>A0ABZ1E566</accession>
<sequence>MTQLTLIGFGEAAQAFAKGWNAPRGFDLGCYDRKMGGAERATVLERAAALSVTAQDSPEAALSGAQIVLSLVTADQAVHAARDYAPFLRPEALWLDCNSCAPSSKTQAAGYVQAAGGRYVDVAVMAPVYPKLHHVPLLVSGPHAASALPYLQALDMRATLAGPEIGAASSVKMIRSVMIKGMEALSAECLLAARRANLTDAVIASLQASDPDTDWAARGNYNLERMMVHGTRRAAEMEEVAKTLADLGLPNDMAQAVTRWQRTVGSLGLGAGKDGLESRSTAVLEGLAHKG</sequence>
<dbReference type="InterPro" id="IPR006115">
    <property type="entry name" value="6PGDH_NADP-bd"/>
</dbReference>
<keyword evidence="4" id="KW-0614">Plasmid</keyword>
<feature type="domain" description="6-phosphogluconate dehydrogenase NADP-binding" evidence="2">
    <location>
        <begin position="5"/>
        <end position="124"/>
    </location>
</feature>
<gene>
    <name evidence="4" type="ORF">RPE78_17265</name>
</gene>
<keyword evidence="1" id="KW-0560">Oxidoreductase</keyword>
<dbReference type="InterPro" id="IPR008927">
    <property type="entry name" value="6-PGluconate_DH-like_C_sf"/>
</dbReference>
<dbReference type="RefSeq" id="WP_330629334.1">
    <property type="nucleotide sequence ID" value="NZ_CP135445.1"/>
</dbReference>
<dbReference type="SUPFAM" id="SSF51735">
    <property type="entry name" value="NAD(P)-binding Rossmann-fold domains"/>
    <property type="match status" value="1"/>
</dbReference>
<reference evidence="4 5" key="1">
    <citation type="submission" date="2023-09" db="EMBL/GenBank/DDBJ databases">
        <title>Thioclava shenzhenensis sp. nov., a multidrug resistant bacteria-antagonizing species isolated from coastal seawater.</title>
        <authorList>
            <person name="Long M."/>
        </authorList>
    </citation>
    <scope>NUCLEOTIDE SEQUENCE [LARGE SCALE GENOMIC DNA]</scope>
    <source>
        <strain evidence="4 5">FTW29</strain>
        <plasmid evidence="4 5">unnamed2</plasmid>
    </source>
</reference>
<evidence type="ECO:0000313" key="5">
    <source>
        <dbReference type="Proteomes" id="UP001623290"/>
    </source>
</evidence>
<dbReference type="Pfam" id="PF03446">
    <property type="entry name" value="NAD_binding_2"/>
    <property type="match status" value="1"/>
</dbReference>
<dbReference type="PIRSF" id="PIRSF000103">
    <property type="entry name" value="HIBADH"/>
    <property type="match status" value="1"/>
</dbReference>
<protein>
    <submittedName>
        <fullName evidence="4">DUF1932 domain-containing protein</fullName>
    </submittedName>
</protein>
<dbReference type="Gene3D" id="1.10.1040.10">
    <property type="entry name" value="N-(1-d-carboxylethyl)-l-norvaline Dehydrogenase, domain 2"/>
    <property type="match status" value="1"/>
</dbReference>
<dbReference type="InterPro" id="IPR013328">
    <property type="entry name" value="6PGD_dom2"/>
</dbReference>
<dbReference type="SUPFAM" id="SSF48179">
    <property type="entry name" value="6-phosphogluconate dehydrogenase C-terminal domain-like"/>
    <property type="match status" value="1"/>
</dbReference>
<dbReference type="EMBL" id="CP135445">
    <property type="protein sequence ID" value="WRY35606.1"/>
    <property type="molecule type" value="Genomic_DNA"/>
</dbReference>
<feature type="domain" description="Phosphogluconate dehydrogenase NAD-binding putative C-terminal" evidence="3">
    <location>
        <begin position="193"/>
        <end position="264"/>
    </location>
</feature>
<dbReference type="Gene3D" id="3.40.50.720">
    <property type="entry name" value="NAD(P)-binding Rossmann-like Domain"/>
    <property type="match status" value="1"/>
</dbReference>
<evidence type="ECO:0000256" key="1">
    <source>
        <dbReference type="ARBA" id="ARBA00023002"/>
    </source>
</evidence>
<keyword evidence="5" id="KW-1185">Reference proteome</keyword>
<geneLocation type="plasmid" evidence="4 5">
    <name>unnamed2</name>
</geneLocation>
<dbReference type="InterPro" id="IPR015815">
    <property type="entry name" value="HIBADH-related"/>
</dbReference>
<evidence type="ECO:0000259" key="2">
    <source>
        <dbReference type="Pfam" id="PF03446"/>
    </source>
</evidence>
<evidence type="ECO:0000259" key="3">
    <source>
        <dbReference type="Pfam" id="PF09130"/>
    </source>
</evidence>
<dbReference type="InterPro" id="IPR036291">
    <property type="entry name" value="NAD(P)-bd_dom_sf"/>
</dbReference>
<dbReference type="InterPro" id="IPR015814">
    <property type="entry name" value="Pgluconate_DH_NAD-bd_C"/>
</dbReference>
<dbReference type="Pfam" id="PF09130">
    <property type="entry name" value="DUF1932"/>
    <property type="match status" value="1"/>
</dbReference>
<evidence type="ECO:0000313" key="4">
    <source>
        <dbReference type="EMBL" id="WRY35606.1"/>
    </source>
</evidence>